<dbReference type="Pfam" id="PF07238">
    <property type="entry name" value="PilZ"/>
    <property type="match status" value="1"/>
</dbReference>
<reference evidence="2" key="2">
    <citation type="submission" date="2021-04" db="EMBL/GenBank/DDBJ databases">
        <authorList>
            <person name="Gilroy R."/>
        </authorList>
    </citation>
    <scope>NUCLEOTIDE SEQUENCE</scope>
    <source>
        <strain evidence="2">ChiBcec16_6824</strain>
    </source>
</reference>
<feature type="domain" description="PilZ" evidence="1">
    <location>
        <begin position="83"/>
        <end position="184"/>
    </location>
</feature>
<organism evidence="2 3">
    <name type="scientific">Candidatus Flavonifractor merdigallinarum</name>
    <dbReference type="NCBI Taxonomy" id="2838589"/>
    <lineage>
        <taxon>Bacteria</taxon>
        <taxon>Bacillati</taxon>
        <taxon>Bacillota</taxon>
        <taxon>Clostridia</taxon>
        <taxon>Eubacteriales</taxon>
        <taxon>Oscillospiraceae</taxon>
        <taxon>Flavonifractor</taxon>
    </lineage>
</organism>
<name>A0A9D2BY22_9FIRM</name>
<proteinExistence type="predicted"/>
<evidence type="ECO:0000313" key="2">
    <source>
        <dbReference type="EMBL" id="HIY21766.1"/>
    </source>
</evidence>
<evidence type="ECO:0000313" key="3">
    <source>
        <dbReference type="Proteomes" id="UP000823868"/>
    </source>
</evidence>
<dbReference type="EMBL" id="DXDX01000139">
    <property type="protein sequence ID" value="HIY21766.1"/>
    <property type="molecule type" value="Genomic_DNA"/>
</dbReference>
<sequence>MVYKYLILDSKGRPVVHCTSLDSLSAPMWRLEMSEQDVERVMTHKNICLVGTADNCPAAEGRIVRSKGEMVWVESVRALNEELRENLRIPVRFETFLYPVTGTWKGRRMAISYDLSCGGVAFYCAQPLETGEIAELVVTVTSQPLVLRVKILRRLPSAEPIPLYAARFVDLVREEESMVREAVFSIQLRSPSSP</sequence>
<dbReference type="Proteomes" id="UP000823868">
    <property type="component" value="Unassembled WGS sequence"/>
</dbReference>
<protein>
    <submittedName>
        <fullName evidence="2">PilZ domain-containing protein</fullName>
    </submittedName>
</protein>
<accession>A0A9D2BY22</accession>
<gene>
    <name evidence="2" type="ORF">H9841_07700</name>
</gene>
<dbReference type="GO" id="GO:0035438">
    <property type="term" value="F:cyclic-di-GMP binding"/>
    <property type="evidence" value="ECO:0007669"/>
    <property type="project" value="InterPro"/>
</dbReference>
<evidence type="ECO:0000259" key="1">
    <source>
        <dbReference type="Pfam" id="PF07238"/>
    </source>
</evidence>
<reference evidence="2" key="1">
    <citation type="journal article" date="2021" name="PeerJ">
        <title>Extensive microbial diversity within the chicken gut microbiome revealed by metagenomics and culture.</title>
        <authorList>
            <person name="Gilroy R."/>
            <person name="Ravi A."/>
            <person name="Getino M."/>
            <person name="Pursley I."/>
            <person name="Horton D.L."/>
            <person name="Alikhan N.F."/>
            <person name="Baker D."/>
            <person name="Gharbi K."/>
            <person name="Hall N."/>
            <person name="Watson M."/>
            <person name="Adriaenssens E.M."/>
            <person name="Foster-Nyarko E."/>
            <person name="Jarju S."/>
            <person name="Secka A."/>
            <person name="Antonio M."/>
            <person name="Oren A."/>
            <person name="Chaudhuri R.R."/>
            <person name="La Ragione R."/>
            <person name="Hildebrand F."/>
            <person name="Pallen M.J."/>
        </authorList>
    </citation>
    <scope>NUCLEOTIDE SEQUENCE</scope>
    <source>
        <strain evidence="2">ChiBcec16_6824</strain>
    </source>
</reference>
<dbReference type="InterPro" id="IPR009875">
    <property type="entry name" value="PilZ_domain"/>
</dbReference>
<comment type="caution">
    <text evidence="2">The sequence shown here is derived from an EMBL/GenBank/DDBJ whole genome shotgun (WGS) entry which is preliminary data.</text>
</comment>
<dbReference type="AlphaFoldDB" id="A0A9D2BY22"/>